<feature type="region of interest" description="Disordered" evidence="1">
    <location>
        <begin position="240"/>
        <end position="337"/>
    </location>
</feature>
<dbReference type="Pfam" id="PF14690">
    <property type="entry name" value="Zn_ribbon_ISL3"/>
    <property type="match status" value="1"/>
</dbReference>
<dbReference type="HOGENOM" id="CLU_823688_0_0_11"/>
<feature type="compositionally biased region" description="Basic residues" evidence="1">
    <location>
        <begin position="272"/>
        <end position="281"/>
    </location>
</feature>
<dbReference type="Pfam" id="PF13542">
    <property type="entry name" value="HTH_Tnp_ISL3"/>
    <property type="match status" value="1"/>
</dbReference>
<evidence type="ECO:0008006" key="7">
    <source>
        <dbReference type="Google" id="ProtNLM"/>
    </source>
</evidence>
<evidence type="ECO:0000259" key="2">
    <source>
        <dbReference type="Pfam" id="PF01610"/>
    </source>
</evidence>
<feature type="domain" description="Transposase IS204/IS1001/IS1096/IS1165 zinc-finger" evidence="4">
    <location>
        <begin position="38"/>
        <end position="82"/>
    </location>
</feature>
<dbReference type="InterPro" id="IPR047951">
    <property type="entry name" value="Transpos_ISL3"/>
</dbReference>
<dbReference type="PANTHER" id="PTHR33498">
    <property type="entry name" value="TRANSPOSASE FOR INSERTION SEQUENCE ELEMENT IS1557"/>
    <property type="match status" value="1"/>
</dbReference>
<protein>
    <recommendedName>
        <fullName evidence="7">Transposase</fullName>
    </recommendedName>
</protein>
<feature type="domain" description="Transposase IS204/IS1001/IS1096/IS1165 helix-turn-helix" evidence="3">
    <location>
        <begin position="95"/>
        <end position="141"/>
    </location>
</feature>
<evidence type="ECO:0000259" key="3">
    <source>
        <dbReference type="Pfam" id="PF13542"/>
    </source>
</evidence>
<reference evidence="5 6" key="1">
    <citation type="journal article" date="2013" name="ISME J.">
        <title>A metabolic model for members of the genus Tetrasphaera involved in enhanced biological phosphorus removal.</title>
        <authorList>
            <person name="Kristiansen R."/>
            <person name="Nguyen H.T.T."/>
            <person name="Saunders A.M."/>
            <person name="Nielsen J.L."/>
            <person name="Wimmer R."/>
            <person name="Le V.Q."/>
            <person name="McIlroy S.J."/>
            <person name="Petrovski S."/>
            <person name="Seviour R.J."/>
            <person name="Calteau A."/>
            <person name="Nielsen K.L."/>
            <person name="Nielsen P.H."/>
        </authorList>
    </citation>
    <scope>NUCLEOTIDE SEQUENCE [LARGE SCALE GENOMIC DNA]</scope>
    <source>
        <strain evidence="5 6">Lp2</strain>
    </source>
</reference>
<dbReference type="Proteomes" id="UP000013167">
    <property type="component" value="Unassembled WGS sequence"/>
</dbReference>
<dbReference type="InterPro" id="IPR002560">
    <property type="entry name" value="Transposase_DDE"/>
</dbReference>
<gene>
    <name evidence="5" type="ORF">BN10_530015</name>
</gene>
<evidence type="ECO:0000256" key="1">
    <source>
        <dbReference type="SAM" id="MobiDB-lite"/>
    </source>
</evidence>
<dbReference type="OrthoDB" id="3238779at2"/>
<dbReference type="PANTHER" id="PTHR33498:SF1">
    <property type="entry name" value="TRANSPOSASE FOR INSERTION SEQUENCE ELEMENT IS1557"/>
    <property type="match status" value="1"/>
</dbReference>
<feature type="domain" description="Transposase IS204/IS1001/IS1096/IS1165 DDE" evidence="2">
    <location>
        <begin position="181"/>
        <end position="246"/>
    </location>
</feature>
<evidence type="ECO:0000313" key="6">
    <source>
        <dbReference type="Proteomes" id="UP000013167"/>
    </source>
</evidence>
<dbReference type="STRING" id="1193181.BN10_530015"/>
<organism evidence="5 6">
    <name type="scientific">Phycicoccus elongatus Lp2</name>
    <dbReference type="NCBI Taxonomy" id="1193181"/>
    <lineage>
        <taxon>Bacteria</taxon>
        <taxon>Bacillati</taxon>
        <taxon>Actinomycetota</taxon>
        <taxon>Actinomycetes</taxon>
        <taxon>Micrococcales</taxon>
        <taxon>Intrasporangiaceae</taxon>
        <taxon>Phycicoccus</taxon>
    </lineage>
</organism>
<evidence type="ECO:0000313" key="5">
    <source>
        <dbReference type="EMBL" id="CCH70199.1"/>
    </source>
</evidence>
<dbReference type="InterPro" id="IPR032877">
    <property type="entry name" value="Transposase_HTH"/>
</dbReference>
<sequence length="337" mass="36631">MIDSTSVLFGLEDDFVVISLERLSENDVRVVIEQRDREAPCPACGVFTSRVKERPLVRVKDLAACGQVIELWWRKRRLACAEALCGTGSFTQQSEAIPTRARLTSRLREVIATEIASGNRAVEEVARTHGVSWPTAHRALVAAAARWLPAPESTRVLGIDETRARSVRWVLAGAGWRRTDPWLTSFVDADTTGPGWMLGLAPGRSGACVKDWLSEQSPGFRAAIEVVVIDTSAPYASGIRAPAARADRGRQVAPGRPGQHHGHRGPAAGHPRTVRSARHHQGAGVGQPAAAAHRVRAPVRQGACPVQGHPGCRGPHQQDRRRLGRQRTPPTAARRDR</sequence>
<dbReference type="Pfam" id="PF01610">
    <property type="entry name" value="DDE_Tnp_ISL3"/>
    <property type="match status" value="1"/>
</dbReference>
<dbReference type="EMBL" id="CAIZ01000123">
    <property type="protein sequence ID" value="CCH70199.1"/>
    <property type="molecule type" value="Genomic_DNA"/>
</dbReference>
<dbReference type="InterPro" id="IPR029261">
    <property type="entry name" value="Transposase_Znf"/>
</dbReference>
<keyword evidence="6" id="KW-1185">Reference proteome</keyword>
<dbReference type="AlphaFoldDB" id="N0E512"/>
<proteinExistence type="predicted"/>
<name>N0E512_9MICO</name>
<comment type="caution">
    <text evidence="5">The sequence shown here is derived from an EMBL/GenBank/DDBJ whole genome shotgun (WGS) entry which is preliminary data.</text>
</comment>
<evidence type="ECO:0000259" key="4">
    <source>
        <dbReference type="Pfam" id="PF14690"/>
    </source>
</evidence>
<accession>N0E512</accession>
<dbReference type="eggNOG" id="COG3464">
    <property type="taxonomic scope" value="Bacteria"/>
</dbReference>